<name>A0A853B7K2_9PSEU</name>
<dbReference type="Gene3D" id="1.10.357.10">
    <property type="entry name" value="Tetracycline Repressor, domain 2"/>
    <property type="match status" value="1"/>
</dbReference>
<dbReference type="AlphaFoldDB" id="A0A853B7K2"/>
<reference evidence="7 8" key="1">
    <citation type="submission" date="2020-07" db="EMBL/GenBank/DDBJ databases">
        <title>Sequencing the genomes of 1000 actinobacteria strains.</title>
        <authorList>
            <person name="Klenk H.-P."/>
        </authorList>
    </citation>
    <scope>NUCLEOTIDE SEQUENCE [LARGE SCALE GENOMIC DNA]</scope>
    <source>
        <strain evidence="7 8">DSM 104006</strain>
    </source>
</reference>
<dbReference type="Proteomes" id="UP000549616">
    <property type="component" value="Unassembled WGS sequence"/>
</dbReference>
<sequence>MDQRAGRKRGRPTSEERERRQEEILDAAVGLFVSRGFRAVALDDIAAAAHVTKRTLYTYFGDKTEIFVAAVARLRRRALELTGRRCDTLARLSTEIVAALHSDEAIGLHRLMITEAASFPDLADRFYAEGPRAYITALGRLLPAPEHARATQLFSLLLGEPHRRRLLGLDTAPTRAQARAHAAGALSALGLAEPG</sequence>
<protein>
    <submittedName>
        <fullName evidence="7">AcrR family transcriptional regulator</fullName>
    </submittedName>
</protein>
<keyword evidence="8" id="KW-1185">Reference proteome</keyword>
<keyword evidence="2 4" id="KW-0238">DNA-binding</keyword>
<feature type="DNA-binding region" description="H-T-H motif" evidence="4">
    <location>
        <begin position="41"/>
        <end position="60"/>
    </location>
</feature>
<accession>A0A853B7K2</accession>
<dbReference type="InterPro" id="IPR001647">
    <property type="entry name" value="HTH_TetR"/>
</dbReference>
<proteinExistence type="predicted"/>
<evidence type="ECO:0000259" key="6">
    <source>
        <dbReference type="PROSITE" id="PS50977"/>
    </source>
</evidence>
<dbReference type="PANTHER" id="PTHR30055">
    <property type="entry name" value="HTH-TYPE TRANSCRIPTIONAL REGULATOR RUTR"/>
    <property type="match status" value="1"/>
</dbReference>
<dbReference type="InterPro" id="IPR050109">
    <property type="entry name" value="HTH-type_TetR-like_transc_reg"/>
</dbReference>
<evidence type="ECO:0000313" key="8">
    <source>
        <dbReference type="Proteomes" id="UP000549616"/>
    </source>
</evidence>
<evidence type="ECO:0000256" key="4">
    <source>
        <dbReference type="PROSITE-ProRule" id="PRU00335"/>
    </source>
</evidence>
<dbReference type="FunFam" id="1.10.10.60:FF:000141">
    <property type="entry name" value="TetR family transcriptional regulator"/>
    <property type="match status" value="1"/>
</dbReference>
<dbReference type="GO" id="GO:0000976">
    <property type="term" value="F:transcription cis-regulatory region binding"/>
    <property type="evidence" value="ECO:0007669"/>
    <property type="project" value="TreeGrafter"/>
</dbReference>
<evidence type="ECO:0000256" key="3">
    <source>
        <dbReference type="ARBA" id="ARBA00023163"/>
    </source>
</evidence>
<dbReference type="PANTHER" id="PTHR30055:SF146">
    <property type="entry name" value="HTH-TYPE TRANSCRIPTIONAL DUAL REGULATOR CECR"/>
    <property type="match status" value="1"/>
</dbReference>
<dbReference type="InterPro" id="IPR039536">
    <property type="entry name" value="TetR_C_Proteobacteria"/>
</dbReference>
<dbReference type="PRINTS" id="PR00455">
    <property type="entry name" value="HTHTETR"/>
</dbReference>
<evidence type="ECO:0000256" key="5">
    <source>
        <dbReference type="SAM" id="MobiDB-lite"/>
    </source>
</evidence>
<dbReference type="RefSeq" id="WP_179774749.1">
    <property type="nucleotide sequence ID" value="NZ_JACCFK010000001.1"/>
</dbReference>
<evidence type="ECO:0000313" key="7">
    <source>
        <dbReference type="EMBL" id="NYI90775.1"/>
    </source>
</evidence>
<dbReference type="EMBL" id="JACCFK010000001">
    <property type="protein sequence ID" value="NYI90775.1"/>
    <property type="molecule type" value="Genomic_DNA"/>
</dbReference>
<feature type="compositionally biased region" description="Basic residues" evidence="5">
    <location>
        <begin position="1"/>
        <end position="11"/>
    </location>
</feature>
<keyword evidence="1" id="KW-0805">Transcription regulation</keyword>
<dbReference type="SUPFAM" id="SSF46689">
    <property type="entry name" value="Homeodomain-like"/>
    <property type="match status" value="1"/>
</dbReference>
<dbReference type="GO" id="GO:0003700">
    <property type="term" value="F:DNA-binding transcription factor activity"/>
    <property type="evidence" value="ECO:0007669"/>
    <property type="project" value="TreeGrafter"/>
</dbReference>
<dbReference type="Pfam" id="PF00440">
    <property type="entry name" value="TetR_N"/>
    <property type="match status" value="1"/>
</dbReference>
<dbReference type="InterPro" id="IPR009057">
    <property type="entry name" value="Homeodomain-like_sf"/>
</dbReference>
<evidence type="ECO:0000256" key="2">
    <source>
        <dbReference type="ARBA" id="ARBA00023125"/>
    </source>
</evidence>
<feature type="domain" description="HTH tetR-type" evidence="6">
    <location>
        <begin position="18"/>
        <end position="78"/>
    </location>
</feature>
<comment type="caution">
    <text evidence="7">The sequence shown here is derived from an EMBL/GenBank/DDBJ whole genome shotgun (WGS) entry which is preliminary data.</text>
</comment>
<dbReference type="GO" id="GO:0045892">
    <property type="term" value="P:negative regulation of DNA-templated transcription"/>
    <property type="evidence" value="ECO:0007669"/>
    <property type="project" value="UniProtKB-ARBA"/>
</dbReference>
<gene>
    <name evidence="7" type="ORF">HNR02_004098</name>
</gene>
<dbReference type="Pfam" id="PF14246">
    <property type="entry name" value="TetR_C_7"/>
    <property type="match status" value="1"/>
</dbReference>
<feature type="region of interest" description="Disordered" evidence="5">
    <location>
        <begin position="1"/>
        <end position="20"/>
    </location>
</feature>
<evidence type="ECO:0000256" key="1">
    <source>
        <dbReference type="ARBA" id="ARBA00023015"/>
    </source>
</evidence>
<dbReference type="PROSITE" id="PS50977">
    <property type="entry name" value="HTH_TETR_2"/>
    <property type="match status" value="1"/>
</dbReference>
<keyword evidence="3" id="KW-0804">Transcription</keyword>
<organism evidence="7 8">
    <name type="scientific">Amycolatopsis endophytica</name>
    <dbReference type="NCBI Taxonomy" id="860233"/>
    <lineage>
        <taxon>Bacteria</taxon>
        <taxon>Bacillati</taxon>
        <taxon>Actinomycetota</taxon>
        <taxon>Actinomycetes</taxon>
        <taxon>Pseudonocardiales</taxon>
        <taxon>Pseudonocardiaceae</taxon>
        <taxon>Amycolatopsis</taxon>
    </lineage>
</organism>